<protein>
    <submittedName>
        <fullName evidence="2">Uncharacterized protein</fullName>
    </submittedName>
</protein>
<evidence type="ECO:0000313" key="3">
    <source>
        <dbReference type="EMBL" id="KRZ66227.1"/>
    </source>
</evidence>
<evidence type="ECO:0000313" key="2">
    <source>
        <dbReference type="EMBL" id="KRZ65412.1"/>
    </source>
</evidence>
<gene>
    <name evidence="3" type="ORF">T10_4850</name>
    <name evidence="1" type="ORF">T10_7743</name>
    <name evidence="2" type="ORF">T10_8933</name>
</gene>
<comment type="caution">
    <text evidence="2">The sequence shown here is derived from an EMBL/GenBank/DDBJ whole genome shotgun (WGS) entry which is preliminary data.</text>
</comment>
<dbReference type="EMBL" id="JYDO01000370">
    <property type="protein sequence ID" value="KRZ65412.1"/>
    <property type="molecule type" value="Genomic_DNA"/>
</dbReference>
<dbReference type="AlphaFoldDB" id="A0A0V1M0R8"/>
<dbReference type="EMBL" id="JYDO01000394">
    <property type="protein sequence ID" value="KRZ65347.1"/>
    <property type="molecule type" value="Genomic_DNA"/>
</dbReference>
<dbReference type="EMBL" id="JYDO01000255">
    <property type="protein sequence ID" value="KRZ66227.1"/>
    <property type="molecule type" value="Genomic_DNA"/>
</dbReference>
<dbReference type="Proteomes" id="UP000054843">
    <property type="component" value="Unassembled WGS sequence"/>
</dbReference>
<organism evidence="2 4">
    <name type="scientific">Trichinella papuae</name>
    <dbReference type="NCBI Taxonomy" id="268474"/>
    <lineage>
        <taxon>Eukaryota</taxon>
        <taxon>Metazoa</taxon>
        <taxon>Ecdysozoa</taxon>
        <taxon>Nematoda</taxon>
        <taxon>Enoplea</taxon>
        <taxon>Dorylaimia</taxon>
        <taxon>Trichinellida</taxon>
        <taxon>Trichinellidae</taxon>
        <taxon>Trichinella</taxon>
    </lineage>
</organism>
<accession>A0A0V1M0R8</accession>
<sequence>MEIHFKNKWAVNCIIASAVACVAQVTRVQIPLPSEKYNTRHTLDRSTQNELTCLICLGGSSNASASRVSVEGQY</sequence>
<evidence type="ECO:0000313" key="4">
    <source>
        <dbReference type="Proteomes" id="UP000054843"/>
    </source>
</evidence>
<evidence type="ECO:0000313" key="1">
    <source>
        <dbReference type="EMBL" id="KRZ65347.1"/>
    </source>
</evidence>
<reference evidence="2 4" key="1">
    <citation type="submission" date="2015-01" db="EMBL/GenBank/DDBJ databases">
        <title>Evolution of Trichinella species and genotypes.</title>
        <authorList>
            <person name="Korhonen P.K."/>
            <person name="Edoardo P."/>
            <person name="Giuseppe L.R."/>
            <person name="Gasser R.B."/>
        </authorList>
    </citation>
    <scope>NUCLEOTIDE SEQUENCE [LARGE SCALE GENOMIC DNA]</scope>
    <source>
        <strain evidence="2">ISS1980</strain>
    </source>
</reference>
<name>A0A0V1M0R8_9BILA</name>
<keyword evidence="4" id="KW-1185">Reference proteome</keyword>
<dbReference type="PROSITE" id="PS51257">
    <property type="entry name" value="PROKAR_LIPOPROTEIN"/>
    <property type="match status" value="1"/>
</dbReference>
<proteinExistence type="predicted"/>